<dbReference type="Gene3D" id="3.40.50.1980">
    <property type="entry name" value="Nitrogenase molybdenum iron protein domain"/>
    <property type="match status" value="2"/>
</dbReference>
<dbReference type="Proteomes" id="UP000286576">
    <property type="component" value="Unassembled WGS sequence"/>
</dbReference>
<accession>A0A418NX37</accession>
<dbReference type="PANTHER" id="PTHR30535:SF35">
    <property type="entry name" value="PERIPLASMIC BINDING PROTEIN"/>
    <property type="match status" value="1"/>
</dbReference>
<gene>
    <name evidence="2" type="ORF">D2V07_02735</name>
</gene>
<dbReference type="PANTHER" id="PTHR30535">
    <property type="entry name" value="VITAMIN B12-BINDING PROTEIN"/>
    <property type="match status" value="1"/>
</dbReference>
<comment type="caution">
    <text evidence="2">The sequence shown here is derived from an EMBL/GenBank/DDBJ whole genome shotgun (WGS) entry which is preliminary data.</text>
</comment>
<sequence length="257" mass="26697">MTVSGCGSANPHSETDRPSIVSLNPCADAILAEIAAQGQLLAISHYSHDPQASSMLPEQAAQFASTGGTAEEVLALAPDVVVADIFIQPSTRRALEQAGIDVVTIGISSTLEDSLAQIDLLGEATGNSVEAKRLSDEIAASWESLAWQGEPVTALLWQQGGIVGGEGSLANALLEHSGFASLSAARGLGQGAYLPLENVLADPPQVVITAGDEIAFNHPAMTRSVAHYDLPSSLLYCGGPTIPRALARLTEIRRQVP</sequence>
<name>A0A418NX37_9SPHN</name>
<proteinExistence type="predicted"/>
<keyword evidence="3" id="KW-1185">Reference proteome</keyword>
<dbReference type="EMBL" id="QXFL01000001">
    <property type="protein sequence ID" value="RIV89170.1"/>
    <property type="molecule type" value="Genomic_DNA"/>
</dbReference>
<dbReference type="InterPro" id="IPR050902">
    <property type="entry name" value="ABC_Transporter_SBP"/>
</dbReference>
<dbReference type="AlphaFoldDB" id="A0A418NX37"/>
<evidence type="ECO:0000313" key="2">
    <source>
        <dbReference type="EMBL" id="RIV89170.1"/>
    </source>
</evidence>
<dbReference type="OrthoDB" id="1632039at2"/>
<evidence type="ECO:0000259" key="1">
    <source>
        <dbReference type="Pfam" id="PF01497"/>
    </source>
</evidence>
<evidence type="ECO:0000313" key="3">
    <source>
        <dbReference type="Proteomes" id="UP000286576"/>
    </source>
</evidence>
<dbReference type="Pfam" id="PF01497">
    <property type="entry name" value="Peripla_BP_2"/>
    <property type="match status" value="1"/>
</dbReference>
<dbReference type="RefSeq" id="WP_119584450.1">
    <property type="nucleotide sequence ID" value="NZ_CAWODQ010000001.1"/>
</dbReference>
<organism evidence="2 3">
    <name type="scientific">Aurantiacibacter zhengii</name>
    <dbReference type="NCBI Taxonomy" id="2307003"/>
    <lineage>
        <taxon>Bacteria</taxon>
        <taxon>Pseudomonadati</taxon>
        <taxon>Pseudomonadota</taxon>
        <taxon>Alphaproteobacteria</taxon>
        <taxon>Sphingomonadales</taxon>
        <taxon>Erythrobacteraceae</taxon>
        <taxon>Aurantiacibacter</taxon>
    </lineage>
</organism>
<feature type="domain" description="Fe/B12 periplasmic-binding" evidence="1">
    <location>
        <begin position="20"/>
        <end position="212"/>
    </location>
</feature>
<dbReference type="InterPro" id="IPR002491">
    <property type="entry name" value="ABC_transptr_periplasmic_BD"/>
</dbReference>
<dbReference type="SUPFAM" id="SSF53807">
    <property type="entry name" value="Helical backbone' metal receptor"/>
    <property type="match status" value="1"/>
</dbReference>
<protein>
    <submittedName>
        <fullName evidence="2">Iron ABC transporter substrate-binding protein</fullName>
    </submittedName>
</protein>
<reference evidence="2 3" key="1">
    <citation type="submission" date="2018-08" db="EMBL/GenBank/DDBJ databases">
        <title>Erythrobacter zhengii sp.nov., a bacterium isolated from deep-sea sediment.</title>
        <authorList>
            <person name="Fang C."/>
            <person name="Wu Y.-H."/>
            <person name="Sun C."/>
            <person name="Wang H."/>
            <person name="Cheng H."/>
            <person name="Meng F.-X."/>
            <person name="Wang C.-S."/>
            <person name="Xu X.-W."/>
        </authorList>
    </citation>
    <scope>NUCLEOTIDE SEQUENCE [LARGE SCALE GENOMIC DNA]</scope>
    <source>
        <strain evidence="2 3">V18</strain>
    </source>
</reference>